<feature type="region of interest" description="Disordered" evidence="5">
    <location>
        <begin position="36"/>
        <end position="67"/>
    </location>
</feature>
<reference evidence="8" key="1">
    <citation type="submission" date="2025-08" db="UniProtKB">
        <authorList>
            <consortium name="RefSeq"/>
        </authorList>
    </citation>
    <scope>IDENTIFICATION</scope>
    <source>
        <tissue evidence="8">Gonad</tissue>
    </source>
</reference>
<evidence type="ECO:0000256" key="3">
    <source>
        <dbReference type="ARBA" id="ARBA00022737"/>
    </source>
</evidence>
<dbReference type="SUPFAM" id="SSF49899">
    <property type="entry name" value="Concanavalin A-like lectins/glucanases"/>
    <property type="match status" value="2"/>
</dbReference>
<accession>A0A6P4Z3U1</accession>
<dbReference type="GO" id="GO:0016020">
    <property type="term" value="C:membrane"/>
    <property type="evidence" value="ECO:0007669"/>
    <property type="project" value="InterPro"/>
</dbReference>
<evidence type="ECO:0000256" key="4">
    <source>
        <dbReference type="ARBA" id="ARBA00023157"/>
    </source>
</evidence>
<feature type="domain" description="MAM" evidence="6">
    <location>
        <begin position="17"/>
        <end position="135"/>
    </location>
</feature>
<dbReference type="CDD" id="cd06263">
    <property type="entry name" value="MAM"/>
    <property type="match status" value="2"/>
</dbReference>
<keyword evidence="4" id="KW-1015">Disulfide bond</keyword>
<dbReference type="RefSeq" id="XP_019631238.1">
    <property type="nucleotide sequence ID" value="XM_019775679.1"/>
</dbReference>
<dbReference type="PROSITE" id="PS00010">
    <property type="entry name" value="ASX_HYDROXYL"/>
    <property type="match status" value="1"/>
</dbReference>
<dbReference type="SMART" id="SM00137">
    <property type="entry name" value="MAM"/>
    <property type="match status" value="2"/>
</dbReference>
<protein>
    <submittedName>
        <fullName evidence="8">MAM and LDL-receptor class A domain-containing protein 1-like</fullName>
    </submittedName>
</protein>
<dbReference type="Pfam" id="PF00629">
    <property type="entry name" value="MAM"/>
    <property type="match status" value="2"/>
</dbReference>
<evidence type="ECO:0000259" key="6">
    <source>
        <dbReference type="PROSITE" id="PS50060"/>
    </source>
</evidence>
<dbReference type="Proteomes" id="UP000515135">
    <property type="component" value="Unplaced"/>
</dbReference>
<dbReference type="InterPro" id="IPR000152">
    <property type="entry name" value="EGF-type_Asp/Asn_hydroxyl_site"/>
</dbReference>
<gene>
    <name evidence="8" type="primary">LOC109475143</name>
</gene>
<dbReference type="OrthoDB" id="412155at2759"/>
<organism evidence="7 8">
    <name type="scientific">Branchiostoma belcheri</name>
    <name type="common">Amphioxus</name>
    <dbReference type="NCBI Taxonomy" id="7741"/>
    <lineage>
        <taxon>Eukaryota</taxon>
        <taxon>Metazoa</taxon>
        <taxon>Chordata</taxon>
        <taxon>Cephalochordata</taxon>
        <taxon>Leptocardii</taxon>
        <taxon>Amphioxiformes</taxon>
        <taxon>Branchiostomatidae</taxon>
        <taxon>Branchiostoma</taxon>
    </lineage>
</organism>
<dbReference type="KEGG" id="bbel:109475143"/>
<dbReference type="PANTHER" id="PTHR23282:SF147">
    <property type="entry name" value="MAM DOMAIN-CONTAINING PROTEIN"/>
    <property type="match status" value="1"/>
</dbReference>
<dbReference type="InterPro" id="IPR000742">
    <property type="entry name" value="EGF"/>
</dbReference>
<evidence type="ECO:0000313" key="7">
    <source>
        <dbReference type="Proteomes" id="UP000515135"/>
    </source>
</evidence>
<dbReference type="PROSITE" id="PS01187">
    <property type="entry name" value="EGF_CA"/>
    <property type="match status" value="1"/>
</dbReference>
<name>A0A6P4Z3U1_BRABE</name>
<dbReference type="PANTHER" id="PTHR23282">
    <property type="entry name" value="APICAL ENDOSOMAL GLYCOPROTEIN PRECURSOR"/>
    <property type="match status" value="1"/>
</dbReference>
<dbReference type="CDD" id="cd00054">
    <property type="entry name" value="EGF_CA"/>
    <property type="match status" value="1"/>
</dbReference>
<feature type="domain" description="MAM" evidence="6">
    <location>
        <begin position="181"/>
        <end position="267"/>
    </location>
</feature>
<dbReference type="SUPFAM" id="SSF57196">
    <property type="entry name" value="EGF/Laminin"/>
    <property type="match status" value="1"/>
</dbReference>
<dbReference type="InterPro" id="IPR018097">
    <property type="entry name" value="EGF_Ca-bd_CS"/>
</dbReference>
<evidence type="ECO:0000256" key="5">
    <source>
        <dbReference type="SAM" id="MobiDB-lite"/>
    </source>
</evidence>
<sequence>MKVAVKGAMNVQEPPDSPCDFDSDLCGYTQGTADDFDWTRDSGGTPTGLTGPTVDHTTGTSSGQVGTLKVSVKDGGMTTDIWTRSGNQGNQWFSVAVSIPATGSYQVIFEGVRGINAHGDIAIDDVSITQGACPDVDECVPRGGRGPCSQICTNTVGSFFCSCNVGYTLNQDGLSCFAPNSPCDFDSDLCGYTQDTADDFDWARDSGGTRTGLTGPTVDHTTGTRSGHYMYIEASGPDQGHTARLISPSYSRNPDGQCLLFWTHMYGDKPGDPDGKLQH</sequence>
<dbReference type="InterPro" id="IPR001881">
    <property type="entry name" value="EGF-like_Ca-bd_dom"/>
</dbReference>
<dbReference type="Gene3D" id="2.60.120.200">
    <property type="match status" value="3"/>
</dbReference>
<dbReference type="InterPro" id="IPR000998">
    <property type="entry name" value="MAM_dom"/>
</dbReference>
<feature type="compositionally biased region" description="Polar residues" evidence="5">
    <location>
        <begin position="55"/>
        <end position="65"/>
    </location>
</feature>
<dbReference type="GO" id="GO:0005509">
    <property type="term" value="F:calcium ion binding"/>
    <property type="evidence" value="ECO:0007669"/>
    <property type="project" value="InterPro"/>
</dbReference>
<dbReference type="AlphaFoldDB" id="A0A6P4Z3U1"/>
<dbReference type="PROSITE" id="PS50060">
    <property type="entry name" value="MAM_2"/>
    <property type="match status" value="2"/>
</dbReference>
<dbReference type="Pfam" id="PF14670">
    <property type="entry name" value="FXa_inhibition"/>
    <property type="match status" value="1"/>
</dbReference>
<dbReference type="SMART" id="SM00181">
    <property type="entry name" value="EGF"/>
    <property type="match status" value="1"/>
</dbReference>
<dbReference type="GeneID" id="109475143"/>
<dbReference type="InterPro" id="IPR013320">
    <property type="entry name" value="ConA-like_dom_sf"/>
</dbReference>
<feature type="compositionally biased region" description="Low complexity" evidence="5">
    <location>
        <begin position="43"/>
        <end position="53"/>
    </location>
</feature>
<keyword evidence="3" id="KW-0677">Repeat</keyword>
<proteinExistence type="inferred from homology"/>
<keyword evidence="7" id="KW-1185">Reference proteome</keyword>
<dbReference type="SMART" id="SM00179">
    <property type="entry name" value="EGF_CA"/>
    <property type="match status" value="1"/>
</dbReference>
<evidence type="ECO:0000256" key="2">
    <source>
        <dbReference type="ARBA" id="ARBA00022536"/>
    </source>
</evidence>
<keyword evidence="2" id="KW-0245">EGF-like domain</keyword>
<comment type="similarity">
    <text evidence="1">Belongs to the nephronectin family.</text>
</comment>
<dbReference type="Gene3D" id="2.10.25.10">
    <property type="entry name" value="Laminin"/>
    <property type="match status" value="1"/>
</dbReference>
<evidence type="ECO:0000256" key="1">
    <source>
        <dbReference type="ARBA" id="ARBA00009738"/>
    </source>
</evidence>
<evidence type="ECO:0000313" key="8">
    <source>
        <dbReference type="RefSeq" id="XP_019631238.1"/>
    </source>
</evidence>
<dbReference type="InterPro" id="IPR051560">
    <property type="entry name" value="MAM_domain-containing"/>
</dbReference>
<dbReference type="PRINTS" id="PR00020">
    <property type="entry name" value="MAMDOMAIN"/>
</dbReference>
<dbReference type="FunFam" id="2.10.25.10:FF:000240">
    <property type="entry name" value="Vitamin K-dependent protein S"/>
    <property type="match status" value="1"/>
</dbReference>